<evidence type="ECO:0000313" key="3">
    <source>
        <dbReference type="Proteomes" id="UP001303285"/>
    </source>
</evidence>
<evidence type="ECO:0000313" key="2">
    <source>
        <dbReference type="EMBL" id="MEA5607389.1"/>
    </source>
</evidence>
<dbReference type="CDD" id="cd02440">
    <property type="entry name" value="AdoMet_MTases"/>
    <property type="match status" value="1"/>
</dbReference>
<dbReference type="Pfam" id="PF08241">
    <property type="entry name" value="Methyltransf_11"/>
    <property type="match status" value="1"/>
</dbReference>
<dbReference type="EC" id="2.1.1.-" evidence="2"/>
<feature type="domain" description="Methyltransferase type 11" evidence="1">
    <location>
        <begin position="30"/>
        <end position="117"/>
    </location>
</feature>
<evidence type="ECO:0000259" key="1">
    <source>
        <dbReference type="Pfam" id="PF08241"/>
    </source>
</evidence>
<dbReference type="Gene3D" id="3.40.50.150">
    <property type="entry name" value="Vaccinia Virus protein VP39"/>
    <property type="match status" value="1"/>
</dbReference>
<dbReference type="InterPro" id="IPR029063">
    <property type="entry name" value="SAM-dependent_MTases_sf"/>
</dbReference>
<dbReference type="Proteomes" id="UP001303285">
    <property type="component" value="Unassembled WGS sequence"/>
</dbReference>
<keyword evidence="2" id="KW-0808">Transferase</keyword>
<dbReference type="GO" id="GO:0008168">
    <property type="term" value="F:methyltransferase activity"/>
    <property type="evidence" value="ECO:0007669"/>
    <property type="project" value="UniProtKB-KW"/>
</dbReference>
<dbReference type="RefSeq" id="WP_323243757.1">
    <property type="nucleotide sequence ID" value="NZ_JAYGHK010000010.1"/>
</dbReference>
<dbReference type="SUPFAM" id="SSF53335">
    <property type="entry name" value="S-adenosyl-L-methionine-dependent methyltransferases"/>
    <property type="match status" value="1"/>
</dbReference>
<sequence length="251" mass="29420">MELPLTLKLLDLGKDKKERILDISSPKLLALFLAINGYNIVASDLEDYFISDFEVVAKKCSVPLETNCFDATNIPYENESFDKIFSISVFEHIPDNGDIEAVKEVARILKPNGSFVMTLPAYKTYLEEWIKDESFYWRSKHREDGSVFFQRRYTENTIRERFEGLGLDIEEIIWIAEKPIKQPELNKSGRLDHNVYYIEGIPMVKLLKQLTAKLPLISYFLYNYYSYKTHYLTYSFDDDNIRQVAVKFTKL</sequence>
<dbReference type="GO" id="GO:0032259">
    <property type="term" value="P:methylation"/>
    <property type="evidence" value="ECO:0007669"/>
    <property type="project" value="UniProtKB-KW"/>
</dbReference>
<accession>A0ABU5UNN7</accession>
<dbReference type="EMBL" id="JAYGHK010000010">
    <property type="protein sequence ID" value="MEA5607389.1"/>
    <property type="molecule type" value="Genomic_DNA"/>
</dbReference>
<dbReference type="InterPro" id="IPR013216">
    <property type="entry name" value="Methyltransf_11"/>
</dbReference>
<proteinExistence type="predicted"/>
<reference evidence="2 3" key="1">
    <citation type="submission" date="2023-12" db="EMBL/GenBank/DDBJ databases">
        <title>Baltic Sea Cyanobacteria.</title>
        <authorList>
            <person name="Delbaje E."/>
            <person name="Fewer D.P."/>
            <person name="Shishido T.K."/>
        </authorList>
    </citation>
    <scope>NUCLEOTIDE SEQUENCE [LARGE SCALE GENOMIC DNA]</scope>
    <source>
        <strain evidence="2 3">UHCC 0060</strain>
    </source>
</reference>
<comment type="caution">
    <text evidence="2">The sequence shown here is derived from an EMBL/GenBank/DDBJ whole genome shotgun (WGS) entry which is preliminary data.</text>
</comment>
<protein>
    <submittedName>
        <fullName evidence="2">Class I SAM-dependent methyltransferase</fullName>
        <ecNumber evidence="2">2.1.1.-</ecNumber>
    </submittedName>
</protein>
<name>A0ABU5UNN7_NODSP</name>
<organism evidence="2 3">
    <name type="scientific">Nodularia spumigena UHCC 0060</name>
    <dbReference type="NCBI Taxonomy" id="3110300"/>
    <lineage>
        <taxon>Bacteria</taxon>
        <taxon>Bacillati</taxon>
        <taxon>Cyanobacteriota</taxon>
        <taxon>Cyanophyceae</taxon>
        <taxon>Nostocales</taxon>
        <taxon>Nodulariaceae</taxon>
        <taxon>Nodularia</taxon>
    </lineage>
</organism>
<keyword evidence="2" id="KW-0489">Methyltransferase</keyword>
<keyword evidence="3" id="KW-1185">Reference proteome</keyword>
<gene>
    <name evidence="2" type="ORF">VB695_04725</name>
</gene>